<name>A0AAN6U5U0_9PEZI</name>
<proteinExistence type="predicted"/>
<dbReference type="GO" id="GO:0022857">
    <property type="term" value="F:transmembrane transporter activity"/>
    <property type="evidence" value="ECO:0007669"/>
    <property type="project" value="InterPro"/>
</dbReference>
<feature type="transmembrane region" description="Helical" evidence="6">
    <location>
        <begin position="362"/>
        <end position="382"/>
    </location>
</feature>
<evidence type="ECO:0000259" key="7">
    <source>
        <dbReference type="PROSITE" id="PS50850"/>
    </source>
</evidence>
<comment type="subcellular location">
    <subcellularLocation>
        <location evidence="1">Membrane</location>
        <topology evidence="1">Multi-pass membrane protein</topology>
    </subcellularLocation>
</comment>
<dbReference type="Proteomes" id="UP001302602">
    <property type="component" value="Unassembled WGS sequence"/>
</dbReference>
<dbReference type="PANTHER" id="PTHR23501:SF199">
    <property type="entry name" value="MFS EFFLUX TRANSPORTER INPD-RELATED"/>
    <property type="match status" value="1"/>
</dbReference>
<keyword evidence="9" id="KW-1185">Reference proteome</keyword>
<feature type="transmembrane region" description="Helical" evidence="6">
    <location>
        <begin position="27"/>
        <end position="46"/>
    </location>
</feature>
<evidence type="ECO:0000256" key="2">
    <source>
        <dbReference type="ARBA" id="ARBA00022448"/>
    </source>
</evidence>
<feature type="transmembrane region" description="Helical" evidence="6">
    <location>
        <begin position="225"/>
        <end position="246"/>
    </location>
</feature>
<dbReference type="InterPro" id="IPR036259">
    <property type="entry name" value="MFS_trans_sf"/>
</dbReference>
<dbReference type="FunFam" id="1.20.1250.20:FF:000196">
    <property type="entry name" value="MFS toxin efflux pump (AflT)"/>
    <property type="match status" value="1"/>
</dbReference>
<feature type="transmembrane region" description="Helical" evidence="6">
    <location>
        <begin position="127"/>
        <end position="147"/>
    </location>
</feature>
<feature type="transmembrane region" description="Helical" evidence="6">
    <location>
        <begin position="497"/>
        <end position="517"/>
    </location>
</feature>
<feature type="transmembrane region" description="Helical" evidence="6">
    <location>
        <begin position="153"/>
        <end position="173"/>
    </location>
</feature>
<feature type="domain" description="Major facilitator superfamily (MFS) profile" evidence="7">
    <location>
        <begin position="32"/>
        <end position="522"/>
    </location>
</feature>
<dbReference type="PANTHER" id="PTHR23501">
    <property type="entry name" value="MAJOR FACILITATOR SUPERFAMILY"/>
    <property type="match status" value="1"/>
</dbReference>
<dbReference type="GO" id="GO:0005886">
    <property type="term" value="C:plasma membrane"/>
    <property type="evidence" value="ECO:0007669"/>
    <property type="project" value="TreeGrafter"/>
</dbReference>
<dbReference type="SUPFAM" id="SSF103473">
    <property type="entry name" value="MFS general substrate transporter"/>
    <property type="match status" value="1"/>
</dbReference>
<evidence type="ECO:0000313" key="9">
    <source>
        <dbReference type="Proteomes" id="UP001302602"/>
    </source>
</evidence>
<evidence type="ECO:0000256" key="4">
    <source>
        <dbReference type="ARBA" id="ARBA00022989"/>
    </source>
</evidence>
<comment type="caution">
    <text evidence="8">The sequence shown here is derived from an EMBL/GenBank/DDBJ whole genome shotgun (WGS) entry which is preliminary data.</text>
</comment>
<protein>
    <submittedName>
        <fullName evidence="8">MFS general substrate transporter</fullName>
    </submittedName>
</protein>
<organism evidence="8 9">
    <name type="scientific">Parathielavia appendiculata</name>
    <dbReference type="NCBI Taxonomy" id="2587402"/>
    <lineage>
        <taxon>Eukaryota</taxon>
        <taxon>Fungi</taxon>
        <taxon>Dikarya</taxon>
        <taxon>Ascomycota</taxon>
        <taxon>Pezizomycotina</taxon>
        <taxon>Sordariomycetes</taxon>
        <taxon>Sordariomycetidae</taxon>
        <taxon>Sordariales</taxon>
        <taxon>Chaetomiaceae</taxon>
        <taxon>Parathielavia</taxon>
    </lineage>
</organism>
<feature type="transmembrane region" description="Helical" evidence="6">
    <location>
        <begin position="458"/>
        <end position="477"/>
    </location>
</feature>
<feature type="transmembrane region" description="Helical" evidence="6">
    <location>
        <begin position="91"/>
        <end position="115"/>
    </location>
</feature>
<feature type="transmembrane region" description="Helical" evidence="6">
    <location>
        <begin position="67"/>
        <end position="85"/>
    </location>
</feature>
<keyword evidence="3 6" id="KW-0812">Transmembrane</keyword>
<feature type="transmembrane region" description="Helical" evidence="6">
    <location>
        <begin position="185"/>
        <end position="205"/>
    </location>
</feature>
<evidence type="ECO:0000256" key="5">
    <source>
        <dbReference type="ARBA" id="ARBA00023136"/>
    </source>
</evidence>
<dbReference type="InterPro" id="IPR011701">
    <property type="entry name" value="MFS"/>
</dbReference>
<dbReference type="RefSeq" id="XP_062650585.1">
    <property type="nucleotide sequence ID" value="XM_062788453.1"/>
</dbReference>
<reference evidence="8" key="2">
    <citation type="submission" date="2023-05" db="EMBL/GenBank/DDBJ databases">
        <authorList>
            <consortium name="Lawrence Berkeley National Laboratory"/>
            <person name="Steindorff A."/>
            <person name="Hensen N."/>
            <person name="Bonometti L."/>
            <person name="Westerberg I."/>
            <person name="Brannstrom I.O."/>
            <person name="Guillou S."/>
            <person name="Cros-Aarteil S."/>
            <person name="Calhoun S."/>
            <person name="Haridas S."/>
            <person name="Kuo A."/>
            <person name="Mondo S."/>
            <person name="Pangilinan J."/>
            <person name="Riley R."/>
            <person name="Labutti K."/>
            <person name="Andreopoulos B."/>
            <person name="Lipzen A."/>
            <person name="Chen C."/>
            <person name="Yanf M."/>
            <person name="Daum C."/>
            <person name="Ng V."/>
            <person name="Clum A."/>
            <person name="Ohm R."/>
            <person name="Martin F."/>
            <person name="Silar P."/>
            <person name="Natvig D."/>
            <person name="Lalanne C."/>
            <person name="Gautier V."/>
            <person name="Ament-Velasquez S.L."/>
            <person name="Kruys A."/>
            <person name="Hutchinson M.I."/>
            <person name="Powell A.J."/>
            <person name="Barry K."/>
            <person name="Miller A.N."/>
            <person name="Grigoriev I.V."/>
            <person name="Debuchy R."/>
            <person name="Gladieux P."/>
            <person name="Thoren M.H."/>
            <person name="Johannesson H."/>
        </authorList>
    </citation>
    <scope>NUCLEOTIDE SEQUENCE</scope>
    <source>
        <strain evidence="8">CBS 731.68</strain>
    </source>
</reference>
<dbReference type="InterPro" id="IPR020846">
    <property type="entry name" value="MFS_dom"/>
</dbReference>
<accession>A0AAN6U5U0</accession>
<keyword evidence="5 6" id="KW-0472">Membrane</keyword>
<feature type="transmembrane region" description="Helical" evidence="6">
    <location>
        <begin position="258"/>
        <end position="278"/>
    </location>
</feature>
<feature type="transmembrane region" description="Helical" evidence="6">
    <location>
        <begin position="421"/>
        <end position="446"/>
    </location>
</feature>
<feature type="transmembrane region" description="Helical" evidence="6">
    <location>
        <begin position="335"/>
        <end position="356"/>
    </location>
</feature>
<evidence type="ECO:0000313" key="8">
    <source>
        <dbReference type="EMBL" id="KAK4126814.1"/>
    </source>
</evidence>
<evidence type="ECO:0000256" key="6">
    <source>
        <dbReference type="SAM" id="Phobius"/>
    </source>
</evidence>
<gene>
    <name evidence="8" type="ORF">N657DRAFT_566801</name>
</gene>
<dbReference type="Pfam" id="PF07690">
    <property type="entry name" value="MFS_1"/>
    <property type="match status" value="1"/>
</dbReference>
<reference evidence="8" key="1">
    <citation type="journal article" date="2023" name="Mol. Phylogenet. Evol.">
        <title>Genome-scale phylogeny and comparative genomics of the fungal order Sordariales.</title>
        <authorList>
            <person name="Hensen N."/>
            <person name="Bonometti L."/>
            <person name="Westerberg I."/>
            <person name="Brannstrom I.O."/>
            <person name="Guillou S."/>
            <person name="Cros-Aarteil S."/>
            <person name="Calhoun S."/>
            <person name="Haridas S."/>
            <person name="Kuo A."/>
            <person name="Mondo S."/>
            <person name="Pangilinan J."/>
            <person name="Riley R."/>
            <person name="LaButti K."/>
            <person name="Andreopoulos B."/>
            <person name="Lipzen A."/>
            <person name="Chen C."/>
            <person name="Yan M."/>
            <person name="Daum C."/>
            <person name="Ng V."/>
            <person name="Clum A."/>
            <person name="Steindorff A."/>
            <person name="Ohm R.A."/>
            <person name="Martin F."/>
            <person name="Silar P."/>
            <person name="Natvig D.O."/>
            <person name="Lalanne C."/>
            <person name="Gautier V."/>
            <person name="Ament-Velasquez S.L."/>
            <person name="Kruys A."/>
            <person name="Hutchinson M.I."/>
            <person name="Powell A.J."/>
            <person name="Barry K."/>
            <person name="Miller A.N."/>
            <person name="Grigoriev I.V."/>
            <person name="Debuchy R."/>
            <person name="Gladieux P."/>
            <person name="Hiltunen Thoren M."/>
            <person name="Johannesson H."/>
        </authorList>
    </citation>
    <scope>NUCLEOTIDE SEQUENCE</scope>
    <source>
        <strain evidence="8">CBS 731.68</strain>
    </source>
</reference>
<keyword evidence="2" id="KW-0813">Transport</keyword>
<dbReference type="CDD" id="cd17502">
    <property type="entry name" value="MFS_Azr1_MDR_like"/>
    <property type="match status" value="1"/>
</dbReference>
<dbReference type="Gene3D" id="1.20.1250.20">
    <property type="entry name" value="MFS general substrate transporter like domains"/>
    <property type="match status" value="1"/>
</dbReference>
<feature type="transmembrane region" description="Helical" evidence="6">
    <location>
        <begin position="298"/>
        <end position="315"/>
    </location>
</feature>
<sequence length="538" mass="57927">MGEEDDHNDWEEEEEEEEEYARYPSTLGLILIAVGLSLSVFLVALDQTIVANAIPKITDEFGSMSDIGWYGSSFLLTVSAFQLFYGKAYTFFAIKVVFLLAIGLFELGSLVCALAPTSAAFIIGRAVAGLGASGISPGALIIIAHSVPLRRRPIFLGSMGGMYGIASVCGPLLGGVFTDQLTWRWCFYINLPFGAFAALVIVLFFRPPDQPNLVQLSVLDRIKKIDWLGLVLFIPSIVSLLLALQWGGSTYPWRDGRIIGLFVVFGVTGVAFGAVQFWRKDDAIVPPRIIAQRSVAAGAWYAFCNASAFLIVVYYTPLWHQVIQHVSAVDSGLRLLPVLIGLVVMLLVSGALVSLIGYYTPFMILASILTPIGEGLMSTWTVDTTFSQWFGYEALTGLAFGMGMQQPLMAVQAVLPIEDVPIATSAVAFAQTLGGAVFLAIAQAVFQNRLVQNLPSTLGAVSSGSAEMLQAGASAIYTTVPPHLLQPVLVAFNDALTHVYVVSICMSVLTIVGSLAMEWRSVKKKSSKLNNGNTEGQV</sequence>
<evidence type="ECO:0000256" key="3">
    <source>
        <dbReference type="ARBA" id="ARBA00022692"/>
    </source>
</evidence>
<keyword evidence="4 6" id="KW-1133">Transmembrane helix</keyword>
<dbReference type="GeneID" id="87825223"/>
<evidence type="ECO:0000256" key="1">
    <source>
        <dbReference type="ARBA" id="ARBA00004141"/>
    </source>
</evidence>
<dbReference type="PROSITE" id="PS50850">
    <property type="entry name" value="MFS"/>
    <property type="match status" value="1"/>
</dbReference>
<dbReference type="EMBL" id="MU853224">
    <property type="protein sequence ID" value="KAK4126814.1"/>
    <property type="molecule type" value="Genomic_DNA"/>
</dbReference>
<dbReference type="AlphaFoldDB" id="A0AAN6U5U0"/>
<dbReference type="FunFam" id="1.20.1720.10:FF:000012">
    <property type="entry name" value="MFS toxin efflux pump (AflT)"/>
    <property type="match status" value="1"/>
</dbReference>